<sequence length="174" mass="19347">MMSLYRISFWIACFMLLSINVLCARANVECEELPIEDCAFAVSTTGARCVLEKYAIRDADFVYDCQTSVIMAERSIEWIETDECLNACGLERMAVGLSTDGLLDPKFAARFCEPACQNSCPNIIDLFTKLAAGEGIYLPNLCNFLRPETRSLVAGHGFMHKYARFLGEYAPAPA</sequence>
<reference evidence="2" key="1">
    <citation type="journal article" date="2024" name="Proc. Natl. Acad. Sci. U.S.A.">
        <title>Extraordinary preservation of gene collinearity over three hundred million years revealed in homosporous lycophytes.</title>
        <authorList>
            <person name="Li C."/>
            <person name="Wickell D."/>
            <person name="Kuo L.Y."/>
            <person name="Chen X."/>
            <person name="Nie B."/>
            <person name="Liao X."/>
            <person name="Peng D."/>
            <person name="Ji J."/>
            <person name="Jenkins J."/>
            <person name="Williams M."/>
            <person name="Shu S."/>
            <person name="Plott C."/>
            <person name="Barry K."/>
            <person name="Rajasekar S."/>
            <person name="Grimwood J."/>
            <person name="Han X."/>
            <person name="Sun S."/>
            <person name="Hou Z."/>
            <person name="He W."/>
            <person name="Dai G."/>
            <person name="Sun C."/>
            <person name="Schmutz J."/>
            <person name="Leebens-Mack J.H."/>
            <person name="Li F.W."/>
            <person name="Wang L."/>
        </authorList>
    </citation>
    <scope>NUCLEOTIDE SEQUENCE [LARGE SCALE GENOMIC DNA]</scope>
    <source>
        <strain evidence="2">cv. PW_Plant_1</strain>
    </source>
</reference>
<keyword evidence="2" id="KW-1185">Reference proteome</keyword>
<accession>A0ACC2CRR0</accession>
<gene>
    <name evidence="1" type="ORF">O6H91_09G092500</name>
</gene>
<protein>
    <submittedName>
        <fullName evidence="1">Uncharacterized protein</fullName>
    </submittedName>
</protein>
<comment type="caution">
    <text evidence="1">The sequence shown here is derived from an EMBL/GenBank/DDBJ whole genome shotgun (WGS) entry which is preliminary data.</text>
</comment>
<dbReference type="EMBL" id="CM055100">
    <property type="protein sequence ID" value="KAJ7544768.1"/>
    <property type="molecule type" value="Genomic_DNA"/>
</dbReference>
<organism evidence="1 2">
    <name type="scientific">Diphasiastrum complanatum</name>
    <name type="common">Issler's clubmoss</name>
    <name type="synonym">Lycopodium complanatum</name>
    <dbReference type="NCBI Taxonomy" id="34168"/>
    <lineage>
        <taxon>Eukaryota</taxon>
        <taxon>Viridiplantae</taxon>
        <taxon>Streptophyta</taxon>
        <taxon>Embryophyta</taxon>
        <taxon>Tracheophyta</taxon>
        <taxon>Lycopodiopsida</taxon>
        <taxon>Lycopodiales</taxon>
        <taxon>Lycopodiaceae</taxon>
        <taxon>Lycopodioideae</taxon>
        <taxon>Diphasiastrum</taxon>
    </lineage>
</organism>
<evidence type="ECO:0000313" key="2">
    <source>
        <dbReference type="Proteomes" id="UP001162992"/>
    </source>
</evidence>
<proteinExistence type="predicted"/>
<evidence type="ECO:0000313" key="1">
    <source>
        <dbReference type="EMBL" id="KAJ7544768.1"/>
    </source>
</evidence>
<name>A0ACC2CRR0_DIPCM</name>
<dbReference type="Proteomes" id="UP001162992">
    <property type="component" value="Chromosome 9"/>
</dbReference>